<reference evidence="2" key="1">
    <citation type="submission" date="2018-05" db="EMBL/GenBank/DDBJ databases">
        <authorList>
            <person name="Du Z."/>
            <person name="Wang X."/>
        </authorList>
    </citation>
    <scope>NUCLEOTIDE SEQUENCE [LARGE SCALE GENOMIC DNA]</scope>
    <source>
        <strain evidence="2">CQN31</strain>
    </source>
</reference>
<dbReference type="OrthoDB" id="8125412at2"/>
<gene>
    <name evidence="1" type="ORF">DFH01_23265</name>
</gene>
<dbReference type="EMBL" id="QGNA01000005">
    <property type="protein sequence ID" value="PWS35227.1"/>
    <property type="molecule type" value="Genomic_DNA"/>
</dbReference>
<evidence type="ECO:0008006" key="3">
    <source>
        <dbReference type="Google" id="ProtNLM"/>
    </source>
</evidence>
<dbReference type="Proteomes" id="UP000245765">
    <property type="component" value="Unassembled WGS sequence"/>
</dbReference>
<dbReference type="AlphaFoldDB" id="A0A317FB45"/>
<protein>
    <recommendedName>
        <fullName evidence="3">RidA family protein</fullName>
    </recommendedName>
</protein>
<accession>A0A317FB45</accession>
<organism evidence="1 2">
    <name type="scientific">Falsiroseomonas bella</name>
    <dbReference type="NCBI Taxonomy" id="2184016"/>
    <lineage>
        <taxon>Bacteria</taxon>
        <taxon>Pseudomonadati</taxon>
        <taxon>Pseudomonadota</taxon>
        <taxon>Alphaproteobacteria</taxon>
        <taxon>Acetobacterales</taxon>
        <taxon>Roseomonadaceae</taxon>
        <taxon>Falsiroseomonas</taxon>
    </lineage>
</organism>
<dbReference type="RefSeq" id="WP_109872872.1">
    <property type="nucleotide sequence ID" value="NZ_QGNA01000005.1"/>
</dbReference>
<evidence type="ECO:0000313" key="1">
    <source>
        <dbReference type="EMBL" id="PWS35227.1"/>
    </source>
</evidence>
<evidence type="ECO:0000313" key="2">
    <source>
        <dbReference type="Proteomes" id="UP000245765"/>
    </source>
</evidence>
<comment type="caution">
    <text evidence="1">The sequence shown here is derived from an EMBL/GenBank/DDBJ whole genome shotgun (WGS) entry which is preliminary data.</text>
</comment>
<name>A0A317FB45_9PROT</name>
<proteinExistence type="predicted"/>
<keyword evidence="2" id="KW-1185">Reference proteome</keyword>
<sequence length="252" mass="27358">MAQTIAVTAAGYRFVPGVFQYSAGVAALPGFRIERVRFEEPVPMAEGWRRIAAWLDAAGRPRNAFCACELRSPAPFTEEGFRSFNTAYAAVLREWGVLLDGNVNPVARSNVCPEVAPPAEPGFHAFSYTVPAADAPPSFVVAGSGEAEEGHANYRDHIVALDDTSPAGLRSKARWVLGEMERRMGALGGDWAGTTAAQLYTVFDIHPFLAKEIVARGAARHGLTWHYCRPPVVGLDYEMDCRRVAVEHVALA</sequence>